<evidence type="ECO:0000256" key="1">
    <source>
        <dbReference type="SAM" id="Phobius"/>
    </source>
</evidence>
<gene>
    <name evidence="2" type="ORF">SS50377_13172</name>
</gene>
<dbReference type="InterPro" id="IPR053215">
    <property type="entry name" value="TKL_Ser/Thr_kinase"/>
</dbReference>
<evidence type="ECO:0000313" key="2">
    <source>
        <dbReference type="EMBL" id="EST46808.1"/>
    </source>
</evidence>
<sequence length="310" mass="32548">MITAGKCKESQNTCPVDTFCPAVNDDTEMDCLDCTDDKIESTQGCNCAVKVATKRCKECNEGKCTKCVNKAFMKTDGTCDDCSFNCATCETTQDNCTSCKAGFILDMQTKMCERTCKSHKECTSKNSGYCDFSVGQCKACSDGCRSCASKTFCAQCNDSEGKPVLTIDGTCTAACAGIQDGNYCKNGTATKCEGSITSECKCGEKKSCATCNTDSSACETCLPNILKNTDGDCSDCAQGYESVGLLCISTSTLESNGTNLGGGAVAGIVVGVLVVLGTVGGGLTYYFIKKSKTQKFQAGMEESTSKQAPE</sequence>
<accession>V6LRC8</accession>
<organism evidence="2">
    <name type="scientific">Spironucleus salmonicida</name>
    <dbReference type="NCBI Taxonomy" id="348837"/>
    <lineage>
        <taxon>Eukaryota</taxon>
        <taxon>Metamonada</taxon>
        <taxon>Diplomonadida</taxon>
        <taxon>Hexamitidae</taxon>
        <taxon>Hexamitinae</taxon>
        <taxon>Spironucleus</taxon>
    </lineage>
</organism>
<keyword evidence="1" id="KW-0472">Membrane</keyword>
<dbReference type="EMBL" id="KI546062">
    <property type="protein sequence ID" value="EST46808.1"/>
    <property type="molecule type" value="Genomic_DNA"/>
</dbReference>
<dbReference type="InterPro" id="IPR006212">
    <property type="entry name" value="Furin_repeat"/>
</dbReference>
<dbReference type="InterPro" id="IPR009030">
    <property type="entry name" value="Growth_fac_rcpt_cys_sf"/>
</dbReference>
<dbReference type="AlphaFoldDB" id="V6LRC8"/>
<dbReference type="PANTHER" id="PTHR45756">
    <property type="entry name" value="PALMITOYLTRANSFERASE"/>
    <property type="match status" value="1"/>
</dbReference>
<name>V6LRC8_9EUKA</name>
<protein>
    <submittedName>
        <fullName evidence="2">Cysteine-rich membrane protein 2</fullName>
    </submittedName>
</protein>
<dbReference type="SUPFAM" id="SSF57184">
    <property type="entry name" value="Growth factor receptor domain"/>
    <property type="match status" value="2"/>
</dbReference>
<dbReference type="SMART" id="SM00261">
    <property type="entry name" value="FU"/>
    <property type="match status" value="3"/>
</dbReference>
<reference evidence="2" key="1">
    <citation type="journal article" date="2014" name="PLoS Genet.">
        <title>The Genome of Spironucleus salmonicida Highlights a Fish Pathogen Adapted to Fluctuating Environments.</title>
        <authorList>
            <person name="Xu F."/>
            <person name="Jerlstrom-Hultqvist J."/>
            <person name="Einarsson E."/>
            <person name="Astvaldsson A."/>
            <person name="Svard S.G."/>
            <person name="Andersson J.O."/>
        </authorList>
    </citation>
    <scope>NUCLEOTIDE SEQUENCE</scope>
</reference>
<feature type="transmembrane region" description="Helical" evidence="1">
    <location>
        <begin position="264"/>
        <end position="288"/>
    </location>
</feature>
<keyword evidence="1" id="KW-0812">Transmembrane</keyword>
<proteinExistence type="predicted"/>
<keyword evidence="1" id="KW-1133">Transmembrane helix</keyword>
<dbReference type="Gene3D" id="2.10.220.10">
    <property type="entry name" value="Hormone Receptor, Insulin-like Growth Factor Receptor 1, Chain A, domain 2"/>
    <property type="match status" value="1"/>
</dbReference>
<dbReference type="VEuPathDB" id="GiardiaDB:SS50377_25162"/>
<dbReference type="PANTHER" id="PTHR45756:SF1">
    <property type="entry name" value="PROTEIN KINASE DOMAIN CONTAINING PROTEIN"/>
    <property type="match status" value="1"/>
</dbReference>